<dbReference type="GO" id="GO:0005524">
    <property type="term" value="F:ATP binding"/>
    <property type="evidence" value="ECO:0007669"/>
    <property type="project" value="InterPro"/>
</dbReference>
<feature type="compositionally biased region" description="Basic residues" evidence="1">
    <location>
        <begin position="252"/>
        <end position="265"/>
    </location>
</feature>
<feature type="compositionally biased region" description="Basic residues" evidence="1">
    <location>
        <begin position="130"/>
        <end position="155"/>
    </location>
</feature>
<dbReference type="PhylomeDB" id="B8MIR6"/>
<dbReference type="InterPro" id="IPR027417">
    <property type="entry name" value="P-loop_NTPase"/>
</dbReference>
<protein>
    <submittedName>
        <fullName evidence="3">AAA family ATPase, putative</fullName>
    </submittedName>
</protein>
<feature type="region of interest" description="Disordered" evidence="1">
    <location>
        <begin position="1"/>
        <end position="281"/>
    </location>
</feature>
<dbReference type="Gene3D" id="3.40.50.300">
    <property type="entry name" value="P-loop containing nucleotide triphosphate hydrolases"/>
    <property type="match status" value="1"/>
</dbReference>
<dbReference type="PANTHER" id="PTHR46411:SF1">
    <property type="entry name" value="FAMILY ATPASE, PUTATIVE (AFU_ORTHOLOGUE AFUA_7G05752)-RELATED"/>
    <property type="match status" value="1"/>
</dbReference>
<dbReference type="eggNOG" id="KOG0742">
    <property type="taxonomic scope" value="Eukaryota"/>
</dbReference>
<evidence type="ECO:0000259" key="2">
    <source>
        <dbReference type="SMART" id="SM00382"/>
    </source>
</evidence>
<dbReference type="AlphaFoldDB" id="B8MIR6"/>
<keyword evidence="4" id="KW-1185">Reference proteome</keyword>
<dbReference type="Pfam" id="PF22942">
    <property type="entry name" value="DUF7025"/>
    <property type="match status" value="1"/>
</dbReference>
<dbReference type="RefSeq" id="XP_002485531.1">
    <property type="nucleotide sequence ID" value="XM_002485486.1"/>
</dbReference>
<feature type="compositionally biased region" description="Basic and acidic residues" evidence="1">
    <location>
        <begin position="156"/>
        <end position="167"/>
    </location>
</feature>
<dbReference type="Pfam" id="PF00004">
    <property type="entry name" value="AAA"/>
    <property type="match status" value="1"/>
</dbReference>
<accession>B8MIR6</accession>
<evidence type="ECO:0000313" key="3">
    <source>
        <dbReference type="EMBL" id="EED15578.1"/>
    </source>
</evidence>
<dbReference type="InterPro" id="IPR054289">
    <property type="entry name" value="DUF7025"/>
</dbReference>
<reference evidence="4" key="1">
    <citation type="journal article" date="2015" name="Genome Announc.">
        <title>Genome sequence of the AIDS-associated pathogen Penicillium marneffei (ATCC18224) and its near taxonomic relative Talaromyces stipitatus (ATCC10500).</title>
        <authorList>
            <person name="Nierman W.C."/>
            <person name="Fedorova-Abrams N.D."/>
            <person name="Andrianopoulos A."/>
        </authorList>
    </citation>
    <scope>NUCLEOTIDE SEQUENCE [LARGE SCALE GENOMIC DNA]</scope>
    <source>
        <strain evidence="4">ATCC 10500 / CBS 375.48 / QM 6759 / NRRL 1006</strain>
    </source>
</reference>
<feature type="compositionally biased region" description="Basic residues" evidence="1">
    <location>
        <begin position="201"/>
        <end position="221"/>
    </location>
</feature>
<dbReference type="STRING" id="441959.B8MIR6"/>
<dbReference type="Proteomes" id="UP000001745">
    <property type="component" value="Unassembled WGS sequence"/>
</dbReference>
<dbReference type="SMART" id="SM00382">
    <property type="entry name" value="AAA"/>
    <property type="match status" value="1"/>
</dbReference>
<feature type="compositionally biased region" description="Acidic residues" evidence="1">
    <location>
        <begin position="638"/>
        <end position="652"/>
    </location>
</feature>
<dbReference type="OrthoDB" id="10042665at2759"/>
<feature type="compositionally biased region" description="Low complexity" evidence="1">
    <location>
        <begin position="168"/>
        <end position="177"/>
    </location>
</feature>
<dbReference type="GO" id="GO:0016887">
    <property type="term" value="F:ATP hydrolysis activity"/>
    <property type="evidence" value="ECO:0007669"/>
    <property type="project" value="InterPro"/>
</dbReference>
<name>B8MIR6_TALSN</name>
<dbReference type="CDD" id="cd19481">
    <property type="entry name" value="RecA-like_protease"/>
    <property type="match status" value="1"/>
</dbReference>
<dbReference type="InParanoid" id="B8MIR6"/>
<feature type="compositionally biased region" description="Acidic residues" evidence="1">
    <location>
        <begin position="178"/>
        <end position="196"/>
    </location>
</feature>
<proteinExistence type="predicted"/>
<sequence>MQSPDRTASTSSTVPSPFFTPTSETSSQQRDEHQHQHRLEQSNMPANPVTDRQEEQEQPQQRQQQQPESQEENTNTEVTGSTTSSTVAVASNVTSTNGKSHIELAVAATTPKEDIVKGAEVKAKADSKKSKCKPHKHRAAVKKCASKKSKKKKHAKVESSSEEEKTSSSESESSSSSESEDSDSVDTESETTESESESDRHRRRRNKAKKAKKLKKKRRHRRDEETTDSEMTSSSDEDSLADQRALKEKLARMAKKQRKAKKLAKKYLSDEEDEEDVPDSDQLRLRRQLANLKLLQGGNRRRLKIKESKGEKSKKGKSRRASKVAFKRVDELWDSTIHNFKLRETMDDPDADEFDQYIFNVRRKFDWENKYVDTLVDIKSKPLRDALATVMDGVKGVSLVAETPVIDPNMLFLYLEETRAYMKTLKKTVKTEKKKKARKLAALKVAHLKVLIKYLDTDYAETKKTLYPLLESNMITFDLLWALFKPNTIAYTTTYGHTDEPRAFKIEYATKESSFMKGSWYMVEGKYLEYDGKTFGMGTMVADVEFFKGARKITSLACYPLKYHRDSEALRTKLIERGKQFVSLRGMNYRFHKGMAFFKKKRSVIKVNINGRVMIDPALHRRINPNYPISTVRPKDPDDLESESGEDSDECDCGGSSSGADHGGDLSHDSDPPRPVYKIMRDKKGKAHVVQVEYDENGNEITKKEDLELLENEKQDGETTPEPEFTEEELLIASPVVLGFAFSEKLWLEFSVSGVNEIEWNDGAFDSLVLPDNQKSIVKALVESHTFNAAQNIDDVIQGKGKGLVAVLHGPPGTGKTLTAEGIAELLKRPLYMVSAGELGTDSRTLEGELNKILDIAHSWGAVLLLDEADVFLEKRTIQDIHRNALVSIFLRLLEYFQGILFLTTNRVETFDDAFQSRIHIALRYGDLTTKAKRSVWKMFLEKVKSIDGVETNTFTDKDLDVLARHNLNGRQIKNSVRTAQALAVNEKLPLSMSHIKRVLDVAETFDHDLKGGTGYMDAMRSYT</sequence>
<dbReference type="PANTHER" id="PTHR46411">
    <property type="entry name" value="FAMILY ATPASE, PUTATIVE-RELATED"/>
    <property type="match status" value="1"/>
</dbReference>
<dbReference type="VEuPathDB" id="FungiDB:TSTA_050180"/>
<gene>
    <name evidence="3" type="ORF">TSTA_050180</name>
</gene>
<dbReference type="EMBL" id="EQ962657">
    <property type="protein sequence ID" value="EED15578.1"/>
    <property type="molecule type" value="Genomic_DNA"/>
</dbReference>
<dbReference type="HOGENOM" id="CLU_004471_1_0_1"/>
<feature type="compositionally biased region" description="Low complexity" evidence="1">
    <location>
        <begin position="7"/>
        <end position="27"/>
    </location>
</feature>
<feature type="domain" description="AAA+ ATPase" evidence="2">
    <location>
        <begin position="802"/>
        <end position="927"/>
    </location>
</feature>
<feature type="compositionally biased region" description="Acidic residues" evidence="1">
    <location>
        <begin position="270"/>
        <end position="279"/>
    </location>
</feature>
<feature type="compositionally biased region" description="Basic and acidic residues" evidence="1">
    <location>
        <begin position="662"/>
        <end position="672"/>
    </location>
</feature>
<dbReference type="GeneID" id="8103429"/>
<dbReference type="OMA" id="FDWENKY"/>
<feature type="region of interest" description="Disordered" evidence="1">
    <location>
        <begin position="297"/>
        <end position="321"/>
    </location>
</feature>
<dbReference type="InterPro" id="IPR003959">
    <property type="entry name" value="ATPase_AAA_core"/>
</dbReference>
<evidence type="ECO:0000256" key="1">
    <source>
        <dbReference type="SAM" id="MobiDB-lite"/>
    </source>
</evidence>
<dbReference type="InterPro" id="IPR003593">
    <property type="entry name" value="AAA+_ATPase"/>
</dbReference>
<evidence type="ECO:0000313" key="4">
    <source>
        <dbReference type="Proteomes" id="UP000001745"/>
    </source>
</evidence>
<feature type="compositionally biased region" description="Basic and acidic residues" evidence="1">
    <location>
        <begin position="111"/>
        <end position="129"/>
    </location>
</feature>
<dbReference type="SUPFAM" id="SSF52540">
    <property type="entry name" value="P-loop containing nucleoside triphosphate hydrolases"/>
    <property type="match status" value="1"/>
</dbReference>
<feature type="region of interest" description="Disordered" evidence="1">
    <location>
        <begin position="624"/>
        <end position="677"/>
    </location>
</feature>
<feature type="compositionally biased region" description="Low complexity" evidence="1">
    <location>
        <begin position="58"/>
        <end position="97"/>
    </location>
</feature>
<organism evidence="3 4">
    <name type="scientific">Talaromyces stipitatus (strain ATCC 10500 / CBS 375.48 / QM 6759 / NRRL 1006)</name>
    <name type="common">Penicillium stipitatum</name>
    <dbReference type="NCBI Taxonomy" id="441959"/>
    <lineage>
        <taxon>Eukaryota</taxon>
        <taxon>Fungi</taxon>
        <taxon>Dikarya</taxon>
        <taxon>Ascomycota</taxon>
        <taxon>Pezizomycotina</taxon>
        <taxon>Eurotiomycetes</taxon>
        <taxon>Eurotiomycetidae</taxon>
        <taxon>Eurotiales</taxon>
        <taxon>Trichocomaceae</taxon>
        <taxon>Talaromyces</taxon>
        <taxon>Talaromyces sect. Talaromyces</taxon>
    </lineage>
</organism>
<feature type="compositionally biased region" description="Basic and acidic residues" evidence="1">
    <location>
        <begin position="29"/>
        <end position="40"/>
    </location>
</feature>